<evidence type="ECO:0000259" key="5">
    <source>
        <dbReference type="PROSITE" id="PS51918"/>
    </source>
</evidence>
<evidence type="ECO:0000256" key="3">
    <source>
        <dbReference type="ARBA" id="ARBA00023004"/>
    </source>
</evidence>
<dbReference type="PANTHER" id="PTHR11228:SF7">
    <property type="entry name" value="PQQA PEPTIDE CYCLASE"/>
    <property type="match status" value="1"/>
</dbReference>
<evidence type="ECO:0000256" key="2">
    <source>
        <dbReference type="ARBA" id="ARBA00022723"/>
    </source>
</evidence>
<dbReference type="CDD" id="cd01335">
    <property type="entry name" value="Radical_SAM"/>
    <property type="match status" value="1"/>
</dbReference>
<dbReference type="Gene3D" id="3.20.20.70">
    <property type="entry name" value="Aldolase class I"/>
    <property type="match status" value="1"/>
</dbReference>
<dbReference type="SUPFAM" id="SSF102114">
    <property type="entry name" value="Radical SAM enzymes"/>
    <property type="match status" value="1"/>
</dbReference>
<keyword evidence="3" id="KW-0408">Iron</keyword>
<dbReference type="GO" id="GO:0051536">
    <property type="term" value="F:iron-sulfur cluster binding"/>
    <property type="evidence" value="ECO:0007669"/>
    <property type="project" value="UniProtKB-KW"/>
</dbReference>
<dbReference type="GO" id="GO:0003824">
    <property type="term" value="F:catalytic activity"/>
    <property type="evidence" value="ECO:0007669"/>
    <property type="project" value="InterPro"/>
</dbReference>
<dbReference type="SFLD" id="SFLDS00029">
    <property type="entry name" value="Radical_SAM"/>
    <property type="match status" value="1"/>
</dbReference>
<dbReference type="NCBIfam" id="TIGR04085">
    <property type="entry name" value="rSAM_more_4Fe4S"/>
    <property type="match status" value="1"/>
</dbReference>
<keyword evidence="2" id="KW-0479">Metal-binding</keyword>
<organism evidence="6">
    <name type="scientific">[Clostridium] nexile</name>
    <dbReference type="NCBI Taxonomy" id="29361"/>
    <lineage>
        <taxon>Bacteria</taxon>
        <taxon>Bacillati</taxon>
        <taxon>Bacillota</taxon>
        <taxon>Clostridia</taxon>
        <taxon>Lachnospirales</taxon>
        <taxon>Lachnospiraceae</taxon>
        <taxon>Tyzzerella</taxon>
    </lineage>
</organism>
<gene>
    <name evidence="6" type="primary">albA_3</name>
    <name evidence="6" type="ORF">CNLFYP112_02964</name>
</gene>
<keyword evidence="1" id="KW-0949">S-adenosyl-L-methionine</keyword>
<reference evidence="6" key="1">
    <citation type="submission" date="2019-11" db="EMBL/GenBank/DDBJ databases">
        <authorList>
            <person name="Feng L."/>
        </authorList>
    </citation>
    <scope>NUCLEOTIDE SEQUENCE</scope>
    <source>
        <strain evidence="6">CnexileLFYP112</strain>
    </source>
</reference>
<dbReference type="SMART" id="SM00729">
    <property type="entry name" value="Elp3"/>
    <property type="match status" value="1"/>
</dbReference>
<dbReference type="InterPro" id="IPR007197">
    <property type="entry name" value="rSAM"/>
</dbReference>
<proteinExistence type="predicted"/>
<dbReference type="PANTHER" id="PTHR11228">
    <property type="entry name" value="RADICAL SAM DOMAIN PROTEIN"/>
    <property type="match status" value="1"/>
</dbReference>
<dbReference type="InterPro" id="IPR058240">
    <property type="entry name" value="rSAM_sf"/>
</dbReference>
<evidence type="ECO:0000256" key="1">
    <source>
        <dbReference type="ARBA" id="ARBA00022691"/>
    </source>
</evidence>
<dbReference type="SFLD" id="SFLDG01386">
    <property type="entry name" value="main_SPASM_domain-containing"/>
    <property type="match status" value="1"/>
</dbReference>
<sequence>MQLQKHVDILKYQDKVVLANRYNGTWIRVSDEVFGLIQDFLKADVVSPDEVLEFSDIKDKEYFDKVISEMKKCYMVKDGKTYFEQKMMKSVIIETTNRCNLHCSHCCVAAGDDLSGELDTKSMKKILDKCMEWNPEFIAFSGGEPLFRRDFFELLFYLRKKYQGKIGLCTNGLLITDQNVETICQNVDQIDISIDGVDEETCSVYRGKGVFKKVIRSIELLQGKGFENISLSMVFSDINEHLESAFAKLNKKLGTKPIYRMLAEKGRAKENKEKLASNEYEESYVPESFIDEDGKYNELNASKCAAGKHSIMIRHNGDVYPCPSFTEHEEFCMGNILEVDSIQTLIDNENVKTALFRANRANGENCKNCPVNIFCFSCPGDPYRFSSEEKFLEYCKVSKKLLMERVWGV</sequence>
<dbReference type="InterPro" id="IPR013785">
    <property type="entry name" value="Aldolase_TIM"/>
</dbReference>
<dbReference type="EMBL" id="CACRTG010000041">
    <property type="protein sequence ID" value="VYT34519.1"/>
    <property type="molecule type" value="Genomic_DNA"/>
</dbReference>
<dbReference type="PROSITE" id="PS51918">
    <property type="entry name" value="RADICAL_SAM"/>
    <property type="match status" value="1"/>
</dbReference>
<dbReference type="Pfam" id="PF04055">
    <property type="entry name" value="Radical_SAM"/>
    <property type="match status" value="1"/>
</dbReference>
<protein>
    <submittedName>
        <fullName evidence="6">Antilisterial bacteriocin subtilosin biosynthesis protein AlbA</fullName>
    </submittedName>
</protein>
<dbReference type="Pfam" id="PF13186">
    <property type="entry name" value="SPASM"/>
    <property type="match status" value="1"/>
</dbReference>
<dbReference type="InterPro" id="IPR023885">
    <property type="entry name" value="4Fe4S-binding_SPASM_dom"/>
</dbReference>
<dbReference type="GO" id="GO:0046872">
    <property type="term" value="F:metal ion binding"/>
    <property type="evidence" value="ECO:0007669"/>
    <property type="project" value="UniProtKB-KW"/>
</dbReference>
<accession>A0A6N2VVM8</accession>
<feature type="domain" description="Radical SAM core" evidence="5">
    <location>
        <begin position="85"/>
        <end position="293"/>
    </location>
</feature>
<dbReference type="InterPro" id="IPR006638">
    <property type="entry name" value="Elp3/MiaA/NifB-like_rSAM"/>
</dbReference>
<dbReference type="InterPro" id="IPR050377">
    <property type="entry name" value="Radical_SAM_PqqE_MftC-like"/>
</dbReference>
<keyword evidence="4" id="KW-0411">Iron-sulfur</keyword>
<evidence type="ECO:0000256" key="4">
    <source>
        <dbReference type="ARBA" id="ARBA00023014"/>
    </source>
</evidence>
<name>A0A6N2VVM8_9FIRM</name>
<dbReference type="SFLD" id="SFLDG01067">
    <property type="entry name" value="SPASM/twitch_domain_containing"/>
    <property type="match status" value="1"/>
</dbReference>
<evidence type="ECO:0000313" key="6">
    <source>
        <dbReference type="EMBL" id="VYT34519.1"/>
    </source>
</evidence>
<dbReference type="AlphaFoldDB" id="A0A6N2VVM8"/>